<organism evidence="2 3">
    <name type="scientific">Strongyloides papillosus</name>
    <name type="common">Intestinal threadworm</name>
    <dbReference type="NCBI Taxonomy" id="174720"/>
    <lineage>
        <taxon>Eukaryota</taxon>
        <taxon>Metazoa</taxon>
        <taxon>Ecdysozoa</taxon>
        <taxon>Nematoda</taxon>
        <taxon>Chromadorea</taxon>
        <taxon>Rhabditida</taxon>
        <taxon>Tylenchina</taxon>
        <taxon>Panagrolaimomorpha</taxon>
        <taxon>Strongyloidoidea</taxon>
        <taxon>Strongyloididae</taxon>
        <taxon>Strongyloides</taxon>
    </lineage>
</organism>
<dbReference type="Proteomes" id="UP000046392">
    <property type="component" value="Unplaced"/>
</dbReference>
<sequence>MRMLFYGNINLLSLLIIMIYLSQIGTGIERTPVQVTGYNPYAYFYSTVYNQYYAVEKKFDINHPIYKDIQGTLPPRFCGFNTYTRECMDPDKLCPGRCVNFQYVYNSRYDCRCLDV</sequence>
<keyword evidence="1" id="KW-0732">Signal</keyword>
<feature type="signal peptide" evidence="1">
    <location>
        <begin position="1"/>
        <end position="27"/>
    </location>
</feature>
<dbReference type="AlphaFoldDB" id="A0A0N5BBG6"/>
<evidence type="ECO:0000313" key="3">
    <source>
        <dbReference type="WBParaSite" id="SPAL_0000337500.1"/>
    </source>
</evidence>
<reference evidence="3" key="1">
    <citation type="submission" date="2017-02" db="UniProtKB">
        <authorList>
            <consortium name="WormBaseParasite"/>
        </authorList>
    </citation>
    <scope>IDENTIFICATION</scope>
</reference>
<evidence type="ECO:0000256" key="1">
    <source>
        <dbReference type="SAM" id="SignalP"/>
    </source>
</evidence>
<keyword evidence="2" id="KW-1185">Reference proteome</keyword>
<feature type="chain" id="PRO_5005894123" evidence="1">
    <location>
        <begin position="28"/>
        <end position="116"/>
    </location>
</feature>
<accession>A0A0N5BBG6</accession>
<dbReference type="WBParaSite" id="SPAL_0000337500.1">
    <property type="protein sequence ID" value="SPAL_0000337500.1"/>
    <property type="gene ID" value="SPAL_0000337500"/>
</dbReference>
<name>A0A0N5BBG6_STREA</name>
<proteinExistence type="predicted"/>
<protein>
    <submittedName>
        <fullName evidence="3">Secreted protein</fullName>
    </submittedName>
</protein>
<evidence type="ECO:0000313" key="2">
    <source>
        <dbReference type="Proteomes" id="UP000046392"/>
    </source>
</evidence>